<evidence type="ECO:0000259" key="4">
    <source>
        <dbReference type="PROSITE" id="PS50184"/>
    </source>
</evidence>
<feature type="region of interest" description="Disordered" evidence="3">
    <location>
        <begin position="1486"/>
        <end position="1509"/>
    </location>
</feature>
<feature type="domain" description="ShKT" evidence="6">
    <location>
        <begin position="184"/>
        <end position="217"/>
    </location>
</feature>
<feature type="domain" description="VWFC" evidence="4">
    <location>
        <begin position="4532"/>
        <end position="4597"/>
    </location>
</feature>
<evidence type="ECO:0000313" key="7">
    <source>
        <dbReference type="EMBL" id="KAK3581064.1"/>
    </source>
</evidence>
<evidence type="ECO:0000313" key="8">
    <source>
        <dbReference type="Proteomes" id="UP001195483"/>
    </source>
</evidence>
<dbReference type="PANTHER" id="PTHR11348:SF34">
    <property type="entry name" value="EPIDERMAL CELL SURFACE RECEPTOR-RELATED"/>
    <property type="match status" value="1"/>
</dbReference>
<feature type="compositionally biased region" description="Basic and acidic residues" evidence="3">
    <location>
        <begin position="2035"/>
        <end position="2045"/>
    </location>
</feature>
<keyword evidence="1" id="KW-0732">Signal</keyword>
<feature type="compositionally biased region" description="Pro residues" evidence="3">
    <location>
        <begin position="1362"/>
        <end position="1379"/>
    </location>
</feature>
<reference evidence="7" key="2">
    <citation type="journal article" date="2021" name="Genome Biol. Evol.">
        <title>Developing a high-quality reference genome for a parasitic bivalve with doubly uniparental inheritance (Bivalvia: Unionida).</title>
        <authorList>
            <person name="Smith C.H."/>
        </authorList>
    </citation>
    <scope>NUCLEOTIDE SEQUENCE</scope>
    <source>
        <strain evidence="7">CHS0354</strain>
        <tissue evidence="7">Mantle</tissue>
    </source>
</reference>
<feature type="disulfide bond" evidence="2">
    <location>
        <begin position="4279"/>
        <end position="4313"/>
    </location>
</feature>
<feature type="region of interest" description="Disordered" evidence="3">
    <location>
        <begin position="1828"/>
        <end position="2083"/>
    </location>
</feature>
<name>A0AAE0RWV9_9BIVA</name>
<dbReference type="Gene3D" id="3.40.50.410">
    <property type="entry name" value="von Willebrand factor, type A domain"/>
    <property type="match status" value="1"/>
</dbReference>
<feature type="domain" description="VWFC" evidence="4">
    <location>
        <begin position="3981"/>
        <end position="4047"/>
    </location>
</feature>
<feature type="compositionally biased region" description="Low complexity" evidence="3">
    <location>
        <begin position="3050"/>
        <end position="3067"/>
    </location>
</feature>
<feature type="region of interest" description="Disordered" evidence="3">
    <location>
        <begin position="3459"/>
        <end position="3478"/>
    </location>
</feature>
<feature type="compositionally biased region" description="Pro residues" evidence="3">
    <location>
        <begin position="3236"/>
        <end position="3248"/>
    </location>
</feature>
<dbReference type="SUPFAM" id="SSF53300">
    <property type="entry name" value="vWA-like"/>
    <property type="match status" value="1"/>
</dbReference>
<dbReference type="PROSITE" id="PS01208">
    <property type="entry name" value="VWFC_1"/>
    <property type="match status" value="9"/>
</dbReference>
<dbReference type="InterPro" id="IPR001007">
    <property type="entry name" value="VWF_dom"/>
</dbReference>
<feature type="compositionally biased region" description="Pro residues" evidence="3">
    <location>
        <begin position="2247"/>
        <end position="2258"/>
    </location>
</feature>
<feature type="region of interest" description="Disordered" evidence="3">
    <location>
        <begin position="1750"/>
        <end position="1779"/>
    </location>
</feature>
<dbReference type="InterPro" id="IPR003582">
    <property type="entry name" value="ShKT_dom"/>
</dbReference>
<dbReference type="GO" id="GO:0045597">
    <property type="term" value="P:positive regulation of cell differentiation"/>
    <property type="evidence" value="ECO:0007669"/>
    <property type="project" value="TreeGrafter"/>
</dbReference>
<feature type="compositionally biased region" description="Basic and acidic residues" evidence="3">
    <location>
        <begin position="1981"/>
        <end position="2009"/>
    </location>
</feature>
<dbReference type="SMART" id="SM00254">
    <property type="entry name" value="ShKT"/>
    <property type="match status" value="6"/>
</dbReference>
<dbReference type="GO" id="GO:0007155">
    <property type="term" value="P:cell adhesion"/>
    <property type="evidence" value="ECO:0007669"/>
    <property type="project" value="TreeGrafter"/>
</dbReference>
<feature type="compositionally biased region" description="Basic and acidic residues" evidence="3">
    <location>
        <begin position="2017"/>
        <end position="2027"/>
    </location>
</feature>
<comment type="caution">
    <text evidence="2">Lacks conserved residue(s) required for the propagation of feature annotation.</text>
</comment>
<feature type="compositionally biased region" description="Pro residues" evidence="3">
    <location>
        <begin position="1388"/>
        <end position="1400"/>
    </location>
</feature>
<dbReference type="PROSITE" id="PS50184">
    <property type="entry name" value="VWFC_2"/>
    <property type="match status" value="16"/>
</dbReference>
<evidence type="ECO:0000256" key="1">
    <source>
        <dbReference type="ARBA" id="ARBA00022729"/>
    </source>
</evidence>
<evidence type="ECO:0000256" key="3">
    <source>
        <dbReference type="SAM" id="MobiDB-lite"/>
    </source>
</evidence>
<feature type="compositionally biased region" description="Polar residues" evidence="3">
    <location>
        <begin position="2061"/>
        <end position="2083"/>
    </location>
</feature>
<dbReference type="PROSITE" id="PS51670">
    <property type="entry name" value="SHKT"/>
    <property type="match status" value="4"/>
</dbReference>
<dbReference type="EMBL" id="JAEAOA010001977">
    <property type="protein sequence ID" value="KAK3581064.1"/>
    <property type="molecule type" value="Genomic_DNA"/>
</dbReference>
<dbReference type="GO" id="GO:0005615">
    <property type="term" value="C:extracellular space"/>
    <property type="evidence" value="ECO:0007669"/>
    <property type="project" value="TreeGrafter"/>
</dbReference>
<gene>
    <name evidence="7" type="ORF">CHS0354_033850</name>
</gene>
<feature type="domain" description="VWFC" evidence="4">
    <location>
        <begin position="452"/>
        <end position="517"/>
    </location>
</feature>
<feature type="domain" description="VWFC" evidence="4">
    <location>
        <begin position="2171"/>
        <end position="2237"/>
    </location>
</feature>
<feature type="domain" description="VWFC" evidence="4">
    <location>
        <begin position="3527"/>
        <end position="3593"/>
    </location>
</feature>
<feature type="domain" description="VWFC" evidence="4">
    <location>
        <begin position="1410"/>
        <end position="1476"/>
    </location>
</feature>
<dbReference type="GO" id="GO:0005178">
    <property type="term" value="F:integrin binding"/>
    <property type="evidence" value="ECO:0007669"/>
    <property type="project" value="TreeGrafter"/>
</dbReference>
<feature type="domain" description="VWFC" evidence="4">
    <location>
        <begin position="796"/>
        <end position="863"/>
    </location>
</feature>
<feature type="compositionally biased region" description="Basic and acidic residues" evidence="3">
    <location>
        <begin position="1891"/>
        <end position="1901"/>
    </location>
</feature>
<dbReference type="Pfam" id="PF01549">
    <property type="entry name" value="ShK"/>
    <property type="match status" value="5"/>
</dbReference>
<comment type="caution">
    <text evidence="7">The sequence shown here is derived from an EMBL/GenBank/DDBJ whole genome shotgun (WGS) entry which is preliminary data.</text>
</comment>
<dbReference type="InterPro" id="IPR050941">
    <property type="entry name" value="CCN"/>
</dbReference>
<dbReference type="InterPro" id="IPR002035">
    <property type="entry name" value="VWF_A"/>
</dbReference>
<dbReference type="PROSITE" id="PS50234">
    <property type="entry name" value="VWFA"/>
    <property type="match status" value="1"/>
</dbReference>
<keyword evidence="2" id="KW-1015">Disulfide bond</keyword>
<evidence type="ECO:0000259" key="6">
    <source>
        <dbReference type="PROSITE" id="PS51670"/>
    </source>
</evidence>
<dbReference type="SMART" id="SM00214">
    <property type="entry name" value="VWC"/>
    <property type="match status" value="31"/>
</dbReference>
<feature type="compositionally biased region" description="Pro residues" evidence="3">
    <location>
        <begin position="2836"/>
        <end position="2848"/>
    </location>
</feature>
<feature type="compositionally biased region" description="Basic and acidic residues" evidence="3">
    <location>
        <begin position="1828"/>
        <end position="1847"/>
    </location>
</feature>
<feature type="region of interest" description="Disordered" evidence="3">
    <location>
        <begin position="3211"/>
        <end position="3248"/>
    </location>
</feature>
<feature type="domain" description="ShKT" evidence="6">
    <location>
        <begin position="4279"/>
        <end position="4313"/>
    </location>
</feature>
<feature type="compositionally biased region" description="Pro residues" evidence="3">
    <location>
        <begin position="3211"/>
        <end position="3220"/>
    </location>
</feature>
<feature type="region of interest" description="Disordered" evidence="3">
    <location>
        <begin position="1362"/>
        <end position="1401"/>
    </location>
</feature>
<dbReference type="SUPFAM" id="SSF57603">
    <property type="entry name" value="FnI-like domain"/>
    <property type="match status" value="1"/>
</dbReference>
<feature type="domain" description="VWFC" evidence="4">
    <location>
        <begin position="1516"/>
        <end position="1580"/>
    </location>
</feature>
<organism evidence="7 8">
    <name type="scientific">Potamilus streckersoni</name>
    <dbReference type="NCBI Taxonomy" id="2493646"/>
    <lineage>
        <taxon>Eukaryota</taxon>
        <taxon>Metazoa</taxon>
        <taxon>Spiralia</taxon>
        <taxon>Lophotrochozoa</taxon>
        <taxon>Mollusca</taxon>
        <taxon>Bivalvia</taxon>
        <taxon>Autobranchia</taxon>
        <taxon>Heteroconchia</taxon>
        <taxon>Palaeoheterodonta</taxon>
        <taxon>Unionida</taxon>
        <taxon>Unionoidea</taxon>
        <taxon>Unionidae</taxon>
        <taxon>Ambleminae</taxon>
        <taxon>Lampsilini</taxon>
        <taxon>Potamilus</taxon>
    </lineage>
</organism>
<feature type="region of interest" description="Disordered" evidence="3">
    <location>
        <begin position="2247"/>
        <end position="2279"/>
    </location>
</feature>
<feature type="domain" description="ShKT" evidence="6">
    <location>
        <begin position="4185"/>
        <end position="4219"/>
    </location>
</feature>
<feature type="compositionally biased region" description="Polar residues" evidence="3">
    <location>
        <begin position="1953"/>
        <end position="1962"/>
    </location>
</feature>
<dbReference type="Pfam" id="PF00092">
    <property type="entry name" value="VWA"/>
    <property type="match status" value="1"/>
</dbReference>
<dbReference type="PANTHER" id="PTHR11348">
    <property type="entry name" value="CONNECTIVE TISSUE GROWTH FACTOR-RELATED"/>
    <property type="match status" value="1"/>
</dbReference>
<feature type="domain" description="VWFC" evidence="4">
    <location>
        <begin position="2742"/>
        <end position="2808"/>
    </location>
</feature>
<dbReference type="SMART" id="SM00215">
    <property type="entry name" value="VWC_out"/>
    <property type="match status" value="9"/>
</dbReference>
<feature type="region of interest" description="Disordered" evidence="3">
    <location>
        <begin position="2826"/>
        <end position="2848"/>
    </location>
</feature>
<protein>
    <submittedName>
        <fullName evidence="7">Uncharacterized protein</fullName>
    </submittedName>
</protein>
<feature type="domain" description="VWFC" evidence="4">
    <location>
        <begin position="3846"/>
        <end position="3911"/>
    </location>
</feature>
<feature type="compositionally biased region" description="Pro residues" evidence="3">
    <location>
        <begin position="3095"/>
        <end position="3104"/>
    </location>
</feature>
<evidence type="ECO:0000259" key="5">
    <source>
        <dbReference type="PROSITE" id="PS50234"/>
    </source>
</evidence>
<feature type="compositionally biased region" description="Basic and acidic residues" evidence="3">
    <location>
        <begin position="1927"/>
        <end position="1937"/>
    </location>
</feature>
<feature type="compositionally biased region" description="Polar residues" evidence="3">
    <location>
        <begin position="2720"/>
        <end position="2736"/>
    </location>
</feature>
<feature type="disulfide bond" evidence="2">
    <location>
        <begin position="4185"/>
        <end position="4219"/>
    </location>
</feature>
<accession>A0AAE0RWV9</accession>
<feature type="compositionally biased region" description="Basic and acidic residues" evidence="3">
    <location>
        <begin position="1873"/>
        <end position="1883"/>
    </location>
</feature>
<feature type="domain" description="VWFC" evidence="4">
    <location>
        <begin position="228"/>
        <end position="293"/>
    </location>
</feature>
<feature type="domain" description="VWFC" evidence="4">
    <location>
        <begin position="4614"/>
        <end position="4679"/>
    </location>
</feature>
<feature type="region of interest" description="Disordered" evidence="3">
    <location>
        <begin position="2711"/>
        <end position="2739"/>
    </location>
</feature>
<feature type="compositionally biased region" description="Basic and acidic residues" evidence="3">
    <location>
        <begin position="1909"/>
        <end position="1919"/>
    </location>
</feature>
<reference evidence="7" key="3">
    <citation type="submission" date="2023-05" db="EMBL/GenBank/DDBJ databases">
        <authorList>
            <person name="Smith C.H."/>
        </authorList>
    </citation>
    <scope>NUCLEOTIDE SEQUENCE</scope>
    <source>
        <strain evidence="7">CHS0354</strain>
        <tissue evidence="7">Mantle</tissue>
    </source>
</reference>
<feature type="compositionally biased region" description="Polar residues" evidence="3">
    <location>
        <begin position="1971"/>
        <end position="1980"/>
    </location>
</feature>
<feature type="domain" description="VWFC" evidence="4">
    <location>
        <begin position="1023"/>
        <end position="1089"/>
    </location>
</feature>
<keyword evidence="8" id="KW-1185">Reference proteome</keyword>
<feature type="compositionally biased region" description="Pro residues" evidence="3">
    <location>
        <begin position="3459"/>
        <end position="3469"/>
    </location>
</feature>
<feature type="domain" description="VWFC" evidence="4">
    <location>
        <begin position="314"/>
        <end position="379"/>
    </location>
</feature>
<feature type="domain" description="VWFC" evidence="4">
    <location>
        <begin position="4093"/>
        <end position="4158"/>
    </location>
</feature>
<feature type="domain" description="ShKT" evidence="6">
    <location>
        <begin position="140"/>
        <end position="173"/>
    </location>
</feature>
<feature type="compositionally biased region" description="Basic and acidic residues" evidence="3">
    <location>
        <begin position="1855"/>
        <end position="1865"/>
    </location>
</feature>
<dbReference type="InterPro" id="IPR036465">
    <property type="entry name" value="vWFA_dom_sf"/>
</dbReference>
<feature type="compositionally biased region" description="Polar residues" evidence="3">
    <location>
        <begin position="1750"/>
        <end position="1762"/>
    </location>
</feature>
<dbReference type="Proteomes" id="UP001195483">
    <property type="component" value="Unassembled WGS sequence"/>
</dbReference>
<evidence type="ECO:0000256" key="2">
    <source>
        <dbReference type="PROSITE-ProRule" id="PRU01005"/>
    </source>
</evidence>
<proteinExistence type="predicted"/>
<feature type="domain" description="VWFC" evidence="4">
    <location>
        <begin position="2965"/>
        <end position="3031"/>
    </location>
</feature>
<reference evidence="7" key="1">
    <citation type="journal article" date="2021" name="Genome Biol. Evol.">
        <title>A High-Quality Reference Genome for a Parasitic Bivalve with Doubly Uniparental Inheritance (Bivalvia: Unionida).</title>
        <authorList>
            <person name="Smith C.H."/>
        </authorList>
    </citation>
    <scope>NUCLEOTIDE SEQUENCE</scope>
    <source>
        <strain evidence="7">CHS0354</strain>
    </source>
</reference>
<sequence>MKAIEAQTYMGGGTNTADAIKYMNAQMFSQNSGARGNVPRITVVITNGASANPGATVSEADKARMNNIGFYAIGVGSNVVTTELNNIADQPSSDHVFTVNSYDNLDSITNQLINRMCTVKATVPSLTTSRPGGTLPPDPCSDRLSNCASYGQQVCRDYRAWANDNCKRTCNFCTPLYTVAPPTCKDKLSNCASYGQDACGAPGTWARDNCQLSCGFCGPDTNSVGFYGKCSFKGKTYNHGEKWYDGCDYECICEDGSSGRYKCNNRCPVYYNLPLDCTLVSKPGQCCQEPVCNFDPKVNVYTASGKGTNPHGISVCEYKNKQYLQGQSWRDGCDFQCTCVDSNKGEYKCEDLCPVYHSIPPACHLEQQAGECCKKPVCEYDQQTGSFTGYGSISGQGVGSTPTQAPPCIDSLRNCHEYGMSVCTAYRSWSIDNCKKYCNMCPSGEPQPSADDKCIYNGKMYTQGESWNVSCDTMCTCENSIYGYYRCVNTCPQYSNIPSGCYEQKKAGDCCPTIQCDTGYFFSSSNNIGTIGNGGMLNVSNPPSGMTYVYPTLPSGEKPRPGSGGTGFQAPSLMGCLYKGQLYVQNQAWEDGCEYSCYCKDAISGLYSCRRKCPSYPDLPASCHLEADPNEPCCRAPVCSIDPVTHKTPVPLPVFQPATQVYGVVQPPYKVDTSNTFYTNQVTLVQPGFTPAPPTLSPGAGSGTGGIGFCTYNGVQYKQGELWEDGCDFNCICEDASNGFYRCVEKCVHYGNLPTPACFLIDDPINPCCKIPKCIFVNNFITHIGHVTTTPKPRGEYCVYEGTEYRQGQSWYDGCSYKCTCENAAQNVYRCMSRCPEYLDVQPGCHTIPDPRDPSCCVIPQCAVTGTFTNFTNNGQVFTNNGQVFTNNGQVVQVTPAPLGSFTGQGTGSVGYCEFKGVQYGQGQKWEDSCEYECTCTDAVTGFYRCTEKCKRYINLPVGCELITDFANPCCTIPQCSLAPAPGTFSGTGGTVAPTAGPTKAPTPLPPGQTLAPGLITPAPHYKNCVYKGAEYSQGQTWSDGCSYNCRCDNADRGLYVCNQRCAEYKAVPPGCTMVVDPRDSCCLVPQCTLNPPPTLAPNPSPHLTPYPGYTTLAPKPYPIPTAAPGQFIGSVNYPTPQPGQTPTPVKYCEYKGVQYNKGQRWDDGCDYVCECIDDTRGQYRCTEKCPRYVNLPPNCRLSKDPANPCCHMPECDWPIPSLNPNTPTPHPPSPGSVYTPAPTPGPVIFTPTPRPTLPPDVCVYKGMGYSQGQTWYDGCLYICSCENGKEGIYRCNNRCPRYQSLPSECYLIPDPNDPLCCQKPKCDLTPKLNNTSGYVNIPTAAPGIISGGYATPIPSLNPNPNPYFSPSPLPGGPTPSPIPGVSTQKPPIGPNLSPTPNPPNQQITPVYKDVCVYKGQQYTQGQKWSDGCDYDCQCLDAKTGQYQCKEKCPVYLDLPPECRLVRDYLNPCCEKPYCETIHITPTPRPTLSPSFGPTLSPNPLNPSPLPGSTRSPTPNVCVYNGVTFKQGASWNDGCDLVCSCEDASTGFYRCNDRCPKYDAPNCQMMTDPRDSCCRVPFCTSPQPPTIGPTQAPNSHPTLSPPFFSTLVPNPMNPVNTPYATPYPGYTGPTPKPGHIPTMAPSPNPFPTPTPFFGSIGGTGVNPDITIKGCMYHGVMYRQGQQWQDGCSYNCECIDEDIGRYKCLERCPLYLSIPSYCRLIVDPKDSCCKSPECVIPTPTHAPMPTPNLLPTASPLPNHSTVSPPVNPTLVPNPQNTPVPPTPAPRDVCVYKGQAYVQGQTWFDGCDIKCVCEDGKTGFYRCNNRSRNSYHDDSVRNSECDDSSRNSDLDGSVRNSECDDSSRNSDLDGTVRNSECDDSSRNSDLDGSVRNSECDDSSRNSDLDGSVRNSECDDSSRNSDLDGSVRNSECDDSSRNSDLDGSVRNSECDDSSRNSDLNGSVRNSECDDSSRNSDLNGSVRNSECDDSSRNSDLDDSVRNSECDDSSRNSDLDGSVRNSECDDSSRNSDLDGSVRNSECDDSSRNSDLDGSVRNSECDDSSRNSDLNGSVRNSNYNDSSRKVSQTMTAITVPEKCAKYRTVPDNCYLVADPNDPMCCQVPQCIPIPGQNGVPTPLPSSAPVVITGVPGGSIIGIGMAPTPTPGPDGSTPVPRDACIYGGVVYHQDQKWQDGCKYNCTCIEGMTGKYRCDEICPTYPFIPPQCHMKRNPDNLCCYTPVCDFNQKVPTPAPPVTPYAGPTPGPSGVTPSPGTGPNPTPGVTNVPPTLQPPTTQSPIPSFCVYNGVPFRLGQTWTEGCSKKCRCDNADQNIYTCFDRCPTYTNIAASCQMVADSNDPCCQIPQCTYVPTPAPTQSPPNIPGQFPTPFPNGSYPLPIPGFTMNPTPFPNGSYPSPIPGSNIHPTPFPNGSYPSPIPGSMSPTPGVGVSTQMPPHGHTNAPTPMPIPSPIPTAPTGIIYGNPQLPPGTSRIGYCEYKGVQYKQGQKWDDGCSYNCECMDENSGQYRCMEKCPRYAQIPSYCTMVQDPNEKCCKTPYCPGLTPTLSPTKAPNYPPGVSPTPGPVGVSTQQPPHGFTVAPPPTQSPPLPQPKEVCIYNGRMYTQGQRFFDGCDKVCACDNGMTGAYTCTDRCPTYNLSPNCVMVPDPNDPICCKAPKCDQTNKTVITGVTGSVVGYGTTPVPTMQPVPTFGPPGQVLSPTPGPGVSYPSPGTGSTLVPQPGTHSPTPAPRQVCVYKGRQYTQGQRWQDGCLYNCECIDGMTGQYRCTDRCPRYPNLPSSCRLVSDTLNPCCQKVTCDNGVPTLAPPSGVTLIPGFTPSPGLSNPTPRPGMSPTPGPGPVPVNPIPFATPSLDFCVYQGVPFRQGQTFTQGCDKICKCEDAVNGKITCTERCPTYQALQPGCTLTTDQNDPCCQVPTCINLLTNNPDHVVTGVVGTVTGTNLPDPSNPYPAGTNNACVYNGKMYSQGQTWEDGCKYTCVCEDSSTGLYRCTEKCPRYAQIPSTCTMMEDPNNKCCEKPFCVPSVPQPVPTPFPNPNLFVSPSSGGPQPGSLSPTLSPNVSPSPGVSTPKPATLSPDQQPTAAPNPNTPSPIPTPKPREVCTYNGDVYQQGQLWYDGCNAICRCENASSNFYRCQQRCGDYPNLPTACYLIPDPKDPTCCERPECPLPTPMGTAVPTPGFIDVTGSPLAVVTGIGKVPTLAPTPNPYPTPQPGVSTLHPPTLGPGMSPTPHPPSGPIPTPAPKTGCMYKGFIYNQGQKWDDGCDYECECIDEHTGQYRCMEKCPRYSSISQQCILLQDPKNPCCQKPYCDFVNPTPFPTGYPTPQPNLIPTPGPGVMTAAPYVIPFLAPTPSPVAGPSPKPGSPTPAPNAGPYATPPPGYCVYSGVYYTQGQTWDDGCKLKCKCEDVSRGFYTCFQRCPTYSNLPSSCVLRTDQNDPCCIVPDCNSIPTPMPPTPTPAPPGVSTQKPPTLAPGSTYPTPVPSLIIPTAISGSFTGVGTGNTNNLVPYNPSSSNAGFSSACVYKGTAYNQNQKWDDGCQYKCECLDGSRGMYRCTERCPKYYYLPPQCYYEKDPSDSCCQVAKCNPYATPVPQSPITLIPGSGTGPTGTNAPYNPVTGPGISGSNQPYTAYPGSGTGPTGTNAPYNPVTGPGISGSNQPYTAYPGSGTGPTGTNAPYNPVTGPGISGSVQPFTLQPNPGTGVSGTGQTITVQTPTMCVYTDGTQHAKGSRWQVGCQYDCVCDDPATNRFHCTGRCQAYSGLPSFCNLIDDPADKCCKTPQCILPGGATLTPVQGYGPSGTVPPGSLQVLPVGTHTVITGSNRPVGPNTGTGPVIGQRNVCVYKGSIYQQGQSWDDSCDYVCTCEDAGTGLYRCISKCPQYPPLPAYCKSANVPGLCCPSISCDIPGYGSYNPTPQLIPTPAPSPGPGGATLPPSNSQIIGSGYQTGNAGGNYPGGGYYLPNATSTAVTGGLYGKCVYKQLLYNQGEEWNDGCDFHCECKDGTTGYYECRPFCPTYNNLPSNQCYLVKADGQCCSQPMCYDPTTGQVVNPLTSSSVFPVVGSYVGGFSGFRPGYNFVPSAFGNSRRACVYKGQIYNQGDSWEDGCDYSCQCLDAASGQYMCRAKCPTYTKIPPLCHLIDQAGSCCKQITCQSNPSMVPDFSRPTIPPQVSTTTITGLCMDKLDNCKAYGPDACNGAYQPWAKRNCPAYCNFCQNTFTTTPLPCVDKLNNCQEFGRTACTGIYAPWATDNCRQFCGLCPQTGQLTTPTPTAACSDVDPNCASLGSFFCTGAYQQWASENCKKTCDLCGGGAVTTPIPTENSTIPVSGWLIFLKGVAGAPGPDLFQLWNGNETLNVNAPGANTFTAQFNGHYKPDYSNHWNDYCIDKVKVSIYNQGVEKANIIFDATGTDKMGWFSPDRILSSTWTDIKSAPKEIFSMLGDPSRGREFYASGHSTGCDAYGWIMISTKDTCFFEMGDKKPTFYYAPGQTQAHWQTNNPLTGDVFVIQAHPTCTTGQGTGGSNTQSTSYCDYKGKKYAQDATWDDGCDFTCTCVDASIGYQRCRPKCPQYTGLPDGCRIEKQPGQCCGSLNCNPGISTPGTINVTINPFSTCNYKGMYYNQGETWDDGCEFKCTCADASRGYYTCGAKCLTWKLPPACHLDPPAPGKCCKVPSCPSGYVINYPPGYKEE</sequence>
<feature type="domain" description="VWFA" evidence="5">
    <location>
        <begin position="1"/>
        <end position="112"/>
    </location>
</feature>
<feature type="region of interest" description="Disordered" evidence="3">
    <location>
        <begin position="3042"/>
        <end position="3105"/>
    </location>
</feature>